<evidence type="ECO:0000313" key="5">
    <source>
        <dbReference type="EMBL" id="GJT80201.1"/>
    </source>
</evidence>
<dbReference type="Gene3D" id="3.40.50.300">
    <property type="entry name" value="P-loop containing nucleotide triphosphate hydrolases"/>
    <property type="match status" value="1"/>
</dbReference>
<dbReference type="InterPro" id="IPR027417">
    <property type="entry name" value="P-loop_NTPase"/>
</dbReference>
<keyword evidence="5" id="KW-0347">Helicase</keyword>
<feature type="compositionally biased region" description="Basic and acidic residues" evidence="3">
    <location>
        <begin position="144"/>
        <end position="156"/>
    </location>
</feature>
<organism evidence="5 6">
    <name type="scientific">Tanacetum coccineum</name>
    <dbReference type="NCBI Taxonomy" id="301880"/>
    <lineage>
        <taxon>Eukaryota</taxon>
        <taxon>Viridiplantae</taxon>
        <taxon>Streptophyta</taxon>
        <taxon>Embryophyta</taxon>
        <taxon>Tracheophyta</taxon>
        <taxon>Spermatophyta</taxon>
        <taxon>Magnoliopsida</taxon>
        <taxon>eudicotyledons</taxon>
        <taxon>Gunneridae</taxon>
        <taxon>Pentapetalae</taxon>
        <taxon>asterids</taxon>
        <taxon>campanulids</taxon>
        <taxon>Asterales</taxon>
        <taxon>Asteraceae</taxon>
        <taxon>Asteroideae</taxon>
        <taxon>Anthemideae</taxon>
        <taxon>Anthemidinae</taxon>
        <taxon>Tanacetum</taxon>
    </lineage>
</organism>
<dbReference type="SMART" id="SM00297">
    <property type="entry name" value="BROMO"/>
    <property type="match status" value="1"/>
</dbReference>
<dbReference type="Pfam" id="PF00271">
    <property type="entry name" value="Helicase_C"/>
    <property type="match status" value="1"/>
</dbReference>
<feature type="region of interest" description="Disordered" evidence="3">
    <location>
        <begin position="551"/>
        <end position="683"/>
    </location>
</feature>
<comment type="caution">
    <text evidence="5">The sequence shown here is derived from an EMBL/GenBank/DDBJ whole genome shotgun (WGS) entry which is preliminary data.</text>
</comment>
<feature type="compositionally biased region" description="Polar residues" evidence="3">
    <location>
        <begin position="381"/>
        <end position="390"/>
    </location>
</feature>
<keyword evidence="6" id="KW-1185">Reference proteome</keyword>
<dbReference type="CDD" id="cd18793">
    <property type="entry name" value="SF2_C_SNF"/>
    <property type="match status" value="1"/>
</dbReference>
<feature type="compositionally biased region" description="Acidic residues" evidence="3">
    <location>
        <begin position="169"/>
        <end position="182"/>
    </location>
</feature>
<dbReference type="PANTHER" id="PTHR10799">
    <property type="entry name" value="SNF2/RAD54 HELICASE FAMILY"/>
    <property type="match status" value="1"/>
</dbReference>
<keyword evidence="2" id="KW-0103">Bromodomain</keyword>
<dbReference type="InterPro" id="IPR001487">
    <property type="entry name" value="Bromodomain"/>
</dbReference>
<keyword evidence="5" id="KW-0547">Nucleotide-binding</keyword>
<protein>
    <submittedName>
        <fullName evidence="5">ATP-dependent helicase BRM</fullName>
    </submittedName>
</protein>
<dbReference type="InterPro" id="IPR001650">
    <property type="entry name" value="Helicase_C-like"/>
</dbReference>
<name>A0ABQ5GYA4_9ASTR</name>
<dbReference type="SUPFAM" id="SSF52540">
    <property type="entry name" value="P-loop containing nucleoside triphosphate hydrolases"/>
    <property type="match status" value="1"/>
</dbReference>
<evidence type="ECO:0000256" key="3">
    <source>
        <dbReference type="SAM" id="MobiDB-lite"/>
    </source>
</evidence>
<feature type="region of interest" description="Disordered" evidence="3">
    <location>
        <begin position="142"/>
        <end position="418"/>
    </location>
</feature>
<sequence length="683" mass="74877">MGEHVYIRDLVDFDSPDTDCFIFLLSIHAAGQGLNFQTADTVVIYDPDLNPKNKEQAVARAHRIGQTREVKVIYMEAVVDKVTSHQKEDAFRNGGSVESDDDLAGKDRYVGSIESLIRNNIQQYKIEMADEVINAGRGNIGVESSEKASDTPDKRTGRFKGKKFPNYSELDDDIDEFSEVSSEEIVNPDSEDDEPVGVIEAPTVDKGQSEDDIPAPVNRYEYPRAPVSARPSHMLQEAGSSGSSADSRRSIPIAAPSTSSQKFGSLSALEGRPGSRSRRLRDDLEEGEIAMFGDAHVNLQQSGSSNYDRDENEDEHSSDRSSLLRGDSSQLPFQADRRLHAKTQADRKPVQDNNAYKHDQSNPSSKGKQNPPARKIAGKATRTNPVSAHSNDALEHTKARSDVRVNNGSGPSGGATMTEAIQRTCKNVIAKIQRRIDKEGQQIIPLLTDLWKKTGSQGSSAGNSLLDLRKIELRVERVKYNGVMDMIADVQAMLKGGMQYFEFSHEVRSEAKKVHDLFFDIMKIAFPDTDFREARSALTFSGSVVSSSPRGLLPIGQTKRNKQIVGPESETSLPQRPLSRGSIPPRETRFANSSTKAAAPAPAQEEVRSPLTHPGELVICKKKRKDRGPVSPIGRVASGPGQTRPSQSQTVGRQGNGNGPSIGWANPVKRMRTDAGKRRPSQL</sequence>
<dbReference type="Proteomes" id="UP001151760">
    <property type="component" value="Unassembled WGS sequence"/>
</dbReference>
<reference evidence="5" key="2">
    <citation type="submission" date="2022-01" db="EMBL/GenBank/DDBJ databases">
        <authorList>
            <person name="Yamashiro T."/>
            <person name="Shiraishi A."/>
            <person name="Satake H."/>
            <person name="Nakayama K."/>
        </authorList>
    </citation>
    <scope>NUCLEOTIDE SEQUENCE</scope>
</reference>
<feature type="compositionally biased region" description="Basic and acidic residues" evidence="3">
    <location>
        <begin position="335"/>
        <end position="360"/>
    </location>
</feature>
<evidence type="ECO:0000256" key="2">
    <source>
        <dbReference type="ARBA" id="ARBA00023117"/>
    </source>
</evidence>
<accession>A0ABQ5GYA4</accession>
<keyword evidence="5" id="KW-0067">ATP-binding</keyword>
<gene>
    <name evidence="5" type="ORF">Tco_1054543</name>
</gene>
<dbReference type="Gene3D" id="1.20.920.10">
    <property type="entry name" value="Bromodomain-like"/>
    <property type="match status" value="1"/>
</dbReference>
<feature type="compositionally biased region" description="Low complexity" evidence="3">
    <location>
        <begin position="320"/>
        <end position="329"/>
    </location>
</feature>
<reference evidence="5" key="1">
    <citation type="journal article" date="2022" name="Int. J. Mol. Sci.">
        <title>Draft Genome of Tanacetum Coccineum: Genomic Comparison of Closely Related Tanacetum-Family Plants.</title>
        <authorList>
            <person name="Yamashiro T."/>
            <person name="Shiraishi A."/>
            <person name="Nakayama K."/>
            <person name="Satake H."/>
        </authorList>
    </citation>
    <scope>NUCLEOTIDE SEQUENCE</scope>
</reference>
<feature type="compositionally biased region" description="Polar residues" evidence="3">
    <location>
        <begin position="640"/>
        <end position="653"/>
    </location>
</feature>
<proteinExistence type="predicted"/>
<dbReference type="InterPro" id="IPR049730">
    <property type="entry name" value="SNF2/RAD54-like_C"/>
</dbReference>
<dbReference type="GO" id="GO:0004386">
    <property type="term" value="F:helicase activity"/>
    <property type="evidence" value="ECO:0007669"/>
    <property type="project" value="UniProtKB-KW"/>
</dbReference>
<keyword evidence="1" id="KW-0378">Hydrolase</keyword>
<evidence type="ECO:0000259" key="4">
    <source>
        <dbReference type="PROSITE" id="PS51194"/>
    </source>
</evidence>
<feature type="domain" description="Helicase C-terminal" evidence="4">
    <location>
        <begin position="1"/>
        <end position="132"/>
    </location>
</feature>
<dbReference type="InterPro" id="IPR036427">
    <property type="entry name" value="Bromodomain-like_sf"/>
</dbReference>
<evidence type="ECO:0000256" key="1">
    <source>
        <dbReference type="ARBA" id="ARBA00022801"/>
    </source>
</evidence>
<dbReference type="EMBL" id="BQNB010018968">
    <property type="protein sequence ID" value="GJT80201.1"/>
    <property type="molecule type" value="Genomic_DNA"/>
</dbReference>
<evidence type="ECO:0000313" key="6">
    <source>
        <dbReference type="Proteomes" id="UP001151760"/>
    </source>
</evidence>
<feature type="compositionally biased region" description="Basic and acidic residues" evidence="3">
    <location>
        <begin position="392"/>
        <end position="403"/>
    </location>
</feature>
<dbReference type="SUPFAM" id="SSF47370">
    <property type="entry name" value="Bromodomain"/>
    <property type="match status" value="1"/>
</dbReference>
<dbReference type="PROSITE" id="PS51194">
    <property type="entry name" value="HELICASE_CTER"/>
    <property type="match status" value="1"/>
</dbReference>